<evidence type="ECO:0000313" key="2">
    <source>
        <dbReference type="Proteomes" id="UP001059596"/>
    </source>
</evidence>
<proteinExistence type="predicted"/>
<dbReference type="EMBL" id="JAMKOV010000019">
    <property type="protein sequence ID" value="KAI8036410.1"/>
    <property type="molecule type" value="Genomic_DNA"/>
</dbReference>
<gene>
    <name evidence="1" type="ORF">M5D96_010715</name>
</gene>
<keyword evidence="2" id="KW-1185">Reference proteome</keyword>
<name>A0A9Q0BLW5_9MUSC</name>
<reference evidence="1" key="1">
    <citation type="journal article" date="2023" name="Genome Biol. Evol.">
        <title>Long-read-based Genome Assembly of Drosophila gunungcola Reveals Fewer Chemosensory Genes in Flower-breeding Species.</title>
        <authorList>
            <person name="Negi A."/>
            <person name="Liao B.Y."/>
            <person name="Yeh S.D."/>
        </authorList>
    </citation>
    <scope>NUCLEOTIDE SEQUENCE</scope>
    <source>
        <strain evidence="1">Sukarami</strain>
    </source>
</reference>
<sequence length="131" mass="15364">MNNKPAGRRQNCVNPGKRSDRWQAKRFQEEFDHTQIASYRAFSLLSPLWNHRASQQNNIRNTNCIRISGIQQCKPDPVWLDGLMHKIETILPEYTHKLLESYFYRVFSARCNDTISNDYVIEATIQCLTTT</sequence>
<accession>A0A9Q0BLW5</accession>
<evidence type="ECO:0000313" key="1">
    <source>
        <dbReference type="EMBL" id="KAI8036410.1"/>
    </source>
</evidence>
<organism evidence="1 2">
    <name type="scientific">Drosophila gunungcola</name>
    <name type="common">fruit fly</name>
    <dbReference type="NCBI Taxonomy" id="103775"/>
    <lineage>
        <taxon>Eukaryota</taxon>
        <taxon>Metazoa</taxon>
        <taxon>Ecdysozoa</taxon>
        <taxon>Arthropoda</taxon>
        <taxon>Hexapoda</taxon>
        <taxon>Insecta</taxon>
        <taxon>Pterygota</taxon>
        <taxon>Neoptera</taxon>
        <taxon>Endopterygota</taxon>
        <taxon>Diptera</taxon>
        <taxon>Brachycera</taxon>
        <taxon>Muscomorpha</taxon>
        <taxon>Ephydroidea</taxon>
        <taxon>Drosophilidae</taxon>
        <taxon>Drosophila</taxon>
        <taxon>Sophophora</taxon>
    </lineage>
</organism>
<protein>
    <submittedName>
        <fullName evidence="1">Uncharacterized protein</fullName>
    </submittedName>
</protein>
<dbReference type="AlphaFoldDB" id="A0A9Q0BLW5"/>
<dbReference type="Proteomes" id="UP001059596">
    <property type="component" value="Unassembled WGS sequence"/>
</dbReference>
<comment type="caution">
    <text evidence="1">The sequence shown here is derived from an EMBL/GenBank/DDBJ whole genome shotgun (WGS) entry which is preliminary data.</text>
</comment>